<dbReference type="GO" id="GO:0003677">
    <property type="term" value="F:DNA binding"/>
    <property type="evidence" value="ECO:0007669"/>
    <property type="project" value="InterPro"/>
</dbReference>
<reference evidence="3" key="2">
    <citation type="submission" date="2019-02" db="EMBL/GenBank/DDBJ databases">
        <authorList>
            <person name="Fang M.L."/>
            <person name="Zhang Y."/>
        </authorList>
    </citation>
    <scope>NUCLEOTIDE SEQUENCE</scope>
    <source>
        <strain evidence="3">YMF1.03216</strain>
    </source>
</reference>
<reference evidence="3" key="1">
    <citation type="journal article" date="2019" name="Mitochondrial DNA Part B Resour">
        <title>Characterization of the complete mitochondrial genome of Drechslerella brochopaga, a fungal species trapping nematodes with constricting rings.</title>
        <authorList>
            <person name="Fang M."/>
            <person name="Wang S."/>
            <person name="Xu J."/>
            <person name="Jiang L."/>
            <person name="Zhou D."/>
            <person name="Zhang K.-Q."/>
            <person name="Zhang Y."/>
        </authorList>
    </citation>
    <scope>NUCLEOTIDE SEQUENCE</scope>
    <source>
        <strain evidence="3">YMF1.03216</strain>
    </source>
</reference>
<dbReference type="EMBL" id="MK550698">
    <property type="protein sequence ID" value="QBL02573.1"/>
    <property type="molecule type" value="Genomic_DNA"/>
</dbReference>
<dbReference type="AlphaFoldDB" id="A0A481ZM19"/>
<proteinExistence type="predicted"/>
<dbReference type="Pfam" id="PF07460">
    <property type="entry name" value="NUMOD3"/>
    <property type="match status" value="1"/>
</dbReference>
<sequence length="99" mass="10811">MYGRNHSAKTKKLLSEANKGKTHSAETKKILSEAKKRKIVSAETRAKMSIVKIGKARPVGSGSPAQKISVFDNKNNITTIYVSISAAAEALEIKKIYHI</sequence>
<feature type="domain" description="Nuclease associated modular" evidence="2">
    <location>
        <begin position="19"/>
        <end position="35"/>
    </location>
</feature>
<keyword evidence="3" id="KW-0496">Mitochondrion</keyword>
<accession>A0A481ZM19</accession>
<dbReference type="RefSeq" id="YP_009568493.1">
    <property type="nucleotide sequence ID" value="NC_041248.1"/>
</dbReference>
<protein>
    <recommendedName>
        <fullName evidence="2">Nuclease associated modular domain-containing protein</fullName>
    </recommendedName>
</protein>
<dbReference type="GeneID" id="39411844"/>
<dbReference type="SUPFAM" id="SSF64496">
    <property type="entry name" value="DNA-binding domain of intron-encoded endonucleases"/>
    <property type="match status" value="1"/>
</dbReference>
<feature type="domain" description="Nuclease associated modular" evidence="2">
    <location>
        <begin position="2"/>
        <end position="18"/>
    </location>
</feature>
<evidence type="ECO:0000259" key="2">
    <source>
        <dbReference type="SMART" id="SM00496"/>
    </source>
</evidence>
<feature type="compositionally biased region" description="Basic residues" evidence="1">
    <location>
        <begin position="1"/>
        <end position="12"/>
    </location>
</feature>
<feature type="domain" description="Nuclease associated modular" evidence="2">
    <location>
        <begin position="36"/>
        <end position="52"/>
    </location>
</feature>
<organism evidence="3">
    <name type="scientific">Orbilia brochopaga</name>
    <dbReference type="NCBI Taxonomy" id="3140254"/>
    <lineage>
        <taxon>Eukaryota</taxon>
        <taxon>Fungi</taxon>
        <taxon>Dikarya</taxon>
        <taxon>Ascomycota</taxon>
        <taxon>Pezizomycotina</taxon>
        <taxon>Orbiliomycetes</taxon>
        <taxon>Orbiliales</taxon>
        <taxon>Orbiliaceae</taxon>
        <taxon>Orbilia</taxon>
    </lineage>
</organism>
<name>A0A481ZM19_9PEZI</name>
<dbReference type="SMART" id="SM00496">
    <property type="entry name" value="IENR2"/>
    <property type="match status" value="3"/>
</dbReference>
<feature type="region of interest" description="Disordered" evidence="1">
    <location>
        <begin position="1"/>
        <end position="26"/>
    </location>
</feature>
<evidence type="ECO:0000256" key="1">
    <source>
        <dbReference type="SAM" id="MobiDB-lite"/>
    </source>
</evidence>
<evidence type="ECO:0000313" key="3">
    <source>
        <dbReference type="EMBL" id="QBL02573.1"/>
    </source>
</evidence>
<dbReference type="InterPro" id="IPR003611">
    <property type="entry name" value="NUMOD3"/>
</dbReference>
<gene>
    <name evidence="3" type="primary">orf99</name>
</gene>
<geneLocation type="mitochondrion" evidence="3"/>